<dbReference type="GO" id="GO:0051536">
    <property type="term" value="F:iron-sulfur cluster binding"/>
    <property type="evidence" value="ECO:0007669"/>
    <property type="project" value="UniProtKB-KW"/>
</dbReference>
<dbReference type="Pfam" id="PF09243">
    <property type="entry name" value="Rsm22"/>
    <property type="match status" value="1"/>
</dbReference>
<dbReference type="GO" id="GO:0008168">
    <property type="term" value="F:methyltransferase activity"/>
    <property type="evidence" value="ECO:0007669"/>
    <property type="project" value="InterPro"/>
</dbReference>
<keyword evidence="9" id="KW-1185">Reference proteome</keyword>
<dbReference type="GO" id="GO:0005763">
    <property type="term" value="C:mitochondrial small ribosomal subunit"/>
    <property type="evidence" value="ECO:0007669"/>
    <property type="project" value="TreeGrafter"/>
</dbReference>
<dbReference type="PANTHER" id="PTHR13184">
    <property type="entry name" value="37S RIBOSOMAL PROTEIN S22"/>
    <property type="match status" value="1"/>
</dbReference>
<sequence length="565" mass="64789">MACKYRVQTIICRDGSIYGGYTPHIQHIGKFVICGAVQTRCIHHGFQFDRISPYKPNNTIPSNELDDVSRISIKTLPFPPLIKDKLFQLIKAAGKKKDIDASGSYIAKRLAARRCVEVPRVLPSILLDSDSANTEYFEGMKQLSDEPEFFHLKTLFQQNKLGVNEQAQIELAEAEDARHKNSTIHFSPNIAVAHTAHTFFGHYAVCLRIFNEVVTISPIINTRVQMKLRARQFKPTRIMFYNAGAGASVAAAHTIWDLNTFEDILVVEPSRNLAKICEYLIPGFKNMRFQSDVYESTDFFDCVVIPYSLTDIRGFEARTLLVKNLWNRIKVGGYMVMVEAGTPTGFRILHSIREVFISQLEKGRFHFLAPVSQQMHFACFKVIQCPHEGFCPLALTGKDWCHFSQRIYRIPHYLYQKGSIARSIDNEKYSYLVVGKSAGPRHLPAFEMGCRQKLSNEADAKNAQEKSFFWPRIVMPPLKLGRRVIMDLCSAPNNFKRIRIQVNIMSPCIMRFRCARDAMWGDLWRFPHRDQRPIARAYMPDTVRQRLIGKPKTGYKNDRAHKGNE</sequence>
<gene>
    <name evidence="8" type="ORF">BBBOND_0209610</name>
</gene>
<reference evidence="9" key="1">
    <citation type="submission" date="2014-06" db="EMBL/GenBank/DDBJ databases">
        <authorList>
            <person name="Aslett M."/>
            <person name="De Silva N."/>
        </authorList>
    </citation>
    <scope>NUCLEOTIDE SEQUENCE [LARGE SCALE GENOMIC DNA]</scope>
    <source>
        <strain evidence="9">Bond</strain>
    </source>
</reference>
<organism evidence="8 9">
    <name type="scientific">Babesia bigemina</name>
    <dbReference type="NCBI Taxonomy" id="5866"/>
    <lineage>
        <taxon>Eukaryota</taxon>
        <taxon>Sar</taxon>
        <taxon>Alveolata</taxon>
        <taxon>Apicomplexa</taxon>
        <taxon>Aconoidasida</taxon>
        <taxon>Piroplasmida</taxon>
        <taxon>Babesiidae</taxon>
        <taxon>Babesia</taxon>
    </lineage>
</organism>
<dbReference type="InterPro" id="IPR052571">
    <property type="entry name" value="Mt_RNA_Methyltransferase"/>
</dbReference>
<evidence type="ECO:0000256" key="4">
    <source>
        <dbReference type="ARBA" id="ARBA00023004"/>
    </source>
</evidence>
<evidence type="ECO:0000256" key="2">
    <source>
        <dbReference type="ARBA" id="ARBA00022723"/>
    </source>
</evidence>
<dbReference type="GO" id="GO:0006412">
    <property type="term" value="P:translation"/>
    <property type="evidence" value="ECO:0007669"/>
    <property type="project" value="InterPro"/>
</dbReference>
<protein>
    <submittedName>
        <fullName evidence="8">Rsm22,putative</fullName>
    </submittedName>
</protein>
<dbReference type="OrthoDB" id="421327at2759"/>
<evidence type="ECO:0000256" key="5">
    <source>
        <dbReference type="ARBA" id="ARBA00023014"/>
    </source>
</evidence>
<keyword evidence="2" id="KW-0479">Metal-binding</keyword>
<dbReference type="GeneID" id="24564349"/>
<dbReference type="InterPro" id="IPR015324">
    <property type="entry name" value="Ribosomal_Rsm22-like"/>
</dbReference>
<name>A0A061D5J7_BABBI</name>
<keyword evidence="4" id="KW-0408">Iron</keyword>
<keyword evidence="5" id="KW-0411">Iron-sulfur</keyword>
<dbReference type="OMA" id="GFRMIHS"/>
<accession>A0A061D5J7</accession>
<dbReference type="EMBL" id="LK391708">
    <property type="protein sequence ID" value="CDR95808.1"/>
    <property type="molecule type" value="Genomic_DNA"/>
</dbReference>
<evidence type="ECO:0000256" key="3">
    <source>
        <dbReference type="ARBA" id="ARBA00022946"/>
    </source>
</evidence>
<dbReference type="STRING" id="5866.A0A061D5J7"/>
<dbReference type="PANTHER" id="PTHR13184:SF5">
    <property type="entry name" value="METHYLTRANSFERASE-LIKE PROTEIN 17, MITOCHONDRIAL"/>
    <property type="match status" value="1"/>
</dbReference>
<dbReference type="AlphaFoldDB" id="A0A061D5J7"/>
<evidence type="ECO:0000256" key="7">
    <source>
        <dbReference type="ARBA" id="ARBA00045681"/>
    </source>
</evidence>
<evidence type="ECO:0000313" key="8">
    <source>
        <dbReference type="EMBL" id="CDR95808.1"/>
    </source>
</evidence>
<dbReference type="KEGG" id="bbig:BBBOND_0209610"/>
<dbReference type="SUPFAM" id="SSF53335">
    <property type="entry name" value="S-adenosyl-L-methionine-dependent methyltransferases"/>
    <property type="match status" value="1"/>
</dbReference>
<evidence type="ECO:0000313" key="9">
    <source>
        <dbReference type="Proteomes" id="UP000033188"/>
    </source>
</evidence>
<comment type="subcellular location">
    <subcellularLocation>
        <location evidence="1">Mitochondrion</location>
    </subcellularLocation>
</comment>
<evidence type="ECO:0000256" key="1">
    <source>
        <dbReference type="ARBA" id="ARBA00004173"/>
    </source>
</evidence>
<proteinExistence type="predicted"/>
<comment type="function">
    <text evidence="7">Mitochondrial ribosome (mitoribosome) assembly factor. Binds at the interface of the head and body domains of the mitochondrial small ribosomal subunit (mt-SSU), occluding the mRNA channel and preventing compaction of the head domain towards the body. Probable inactive methyltransferase: retains the characteristic folding and ability to bind S-adenosyl-L-methionine, but it probably lost its methyltransferase activity.</text>
</comment>
<evidence type="ECO:0000256" key="6">
    <source>
        <dbReference type="ARBA" id="ARBA00023128"/>
    </source>
</evidence>
<dbReference type="GO" id="GO:0003735">
    <property type="term" value="F:structural constituent of ribosome"/>
    <property type="evidence" value="ECO:0007669"/>
    <property type="project" value="TreeGrafter"/>
</dbReference>
<keyword evidence="6" id="KW-0496">Mitochondrion</keyword>
<dbReference type="InterPro" id="IPR029063">
    <property type="entry name" value="SAM-dependent_MTases_sf"/>
</dbReference>
<dbReference type="Proteomes" id="UP000033188">
    <property type="component" value="Chromosome 2"/>
</dbReference>
<dbReference type="GO" id="GO:0046872">
    <property type="term" value="F:metal ion binding"/>
    <property type="evidence" value="ECO:0007669"/>
    <property type="project" value="UniProtKB-KW"/>
</dbReference>
<dbReference type="RefSeq" id="XP_012767994.1">
    <property type="nucleotide sequence ID" value="XM_012912540.1"/>
</dbReference>
<keyword evidence="3" id="KW-0809">Transit peptide</keyword>
<dbReference type="VEuPathDB" id="PiroplasmaDB:BBBOND_0209610"/>